<proteinExistence type="inferred from homology"/>
<dbReference type="EMBL" id="CP031641">
    <property type="protein sequence ID" value="AXO89977.1"/>
    <property type="molecule type" value="Genomic_DNA"/>
</dbReference>
<dbReference type="SUPFAM" id="SSF53474">
    <property type="entry name" value="alpha/beta-Hydrolases"/>
    <property type="match status" value="1"/>
</dbReference>
<name>A0AAI8KE03_9PSED</name>
<evidence type="ECO:0000313" key="4">
    <source>
        <dbReference type="Proteomes" id="UP000258127"/>
    </source>
</evidence>
<comment type="similarity">
    <text evidence="1">Belongs to the thioesterase family.</text>
</comment>
<dbReference type="InterPro" id="IPR012223">
    <property type="entry name" value="TEII"/>
</dbReference>
<keyword evidence="4" id="KW-1185">Reference proteome</keyword>
<evidence type="ECO:0000256" key="1">
    <source>
        <dbReference type="ARBA" id="ARBA00007169"/>
    </source>
</evidence>
<dbReference type="Pfam" id="PF00975">
    <property type="entry name" value="Thioesterase"/>
    <property type="match status" value="1"/>
</dbReference>
<accession>A0AAI8KE03</accession>
<dbReference type="PANTHER" id="PTHR11487">
    <property type="entry name" value="THIOESTERASE"/>
    <property type="match status" value="1"/>
</dbReference>
<dbReference type="GO" id="GO:0008610">
    <property type="term" value="P:lipid biosynthetic process"/>
    <property type="evidence" value="ECO:0007669"/>
    <property type="project" value="TreeGrafter"/>
</dbReference>
<dbReference type="InterPro" id="IPR001031">
    <property type="entry name" value="Thioesterase"/>
</dbReference>
<dbReference type="PANTHER" id="PTHR11487:SF0">
    <property type="entry name" value="S-ACYL FATTY ACID SYNTHASE THIOESTERASE, MEDIUM CHAIN"/>
    <property type="match status" value="1"/>
</dbReference>
<dbReference type="Proteomes" id="UP000258127">
    <property type="component" value="Chromosome"/>
</dbReference>
<evidence type="ECO:0000259" key="2">
    <source>
        <dbReference type="Pfam" id="PF00975"/>
    </source>
</evidence>
<dbReference type="InterPro" id="IPR029058">
    <property type="entry name" value="AB_hydrolase_fold"/>
</dbReference>
<dbReference type="Gene3D" id="3.40.50.1820">
    <property type="entry name" value="alpha/beta hydrolase"/>
    <property type="match status" value="1"/>
</dbReference>
<evidence type="ECO:0000313" key="3">
    <source>
        <dbReference type="EMBL" id="AXO89977.1"/>
    </source>
</evidence>
<protein>
    <submittedName>
        <fullName evidence="3">Thioesterase</fullName>
    </submittedName>
</protein>
<sequence>MSQDRISLLCFSYAGGSASFYARWQRLLPMAQVIPVDLPPRGQSPGAPAFNSREATITYLLEQVQSRCRGRFALFGHSLGGRLAFELLVSLEQRLELRAEALFVSGCLAPERFAVAMGAYERDLSDQRLLQVLQDLGGTPPELMSNPELMQQALPVIRADFQLAIDLSRCPPAQVSAPIHLILGDNDPVTDQQPDYSGWARQTLGRCQLTTVAGDHFFIRTNFAAVAETVARTLREVTAHAY</sequence>
<organism evidence="3 4">
    <name type="scientific">Pseudomonas parafulva</name>
    <dbReference type="NCBI Taxonomy" id="157782"/>
    <lineage>
        <taxon>Bacteria</taxon>
        <taxon>Pseudomonadati</taxon>
        <taxon>Pseudomonadota</taxon>
        <taxon>Gammaproteobacteria</taxon>
        <taxon>Pseudomonadales</taxon>
        <taxon>Pseudomonadaceae</taxon>
        <taxon>Pseudomonas</taxon>
    </lineage>
</organism>
<feature type="domain" description="Thioesterase" evidence="2">
    <location>
        <begin position="8"/>
        <end position="232"/>
    </location>
</feature>
<reference evidence="3 4" key="1">
    <citation type="submission" date="2018-08" db="EMBL/GenBank/DDBJ databases">
        <authorList>
            <person name="Lee Y."/>
            <person name="Kakembo D."/>
        </authorList>
    </citation>
    <scope>NUCLEOTIDE SEQUENCE [LARGE SCALE GENOMIC DNA]</scope>
    <source>
        <strain evidence="3 4">JBCS1880</strain>
    </source>
</reference>
<gene>
    <name evidence="3" type="ORF">DZC75_18955</name>
</gene>
<dbReference type="RefSeq" id="WP_080754763.1">
    <property type="nucleotide sequence ID" value="NZ_CP009747.1"/>
</dbReference>
<dbReference type="AlphaFoldDB" id="A0AAI8KE03"/>